<proteinExistence type="inferred from homology"/>
<dbReference type="Pfam" id="PF00501">
    <property type="entry name" value="AMP-binding"/>
    <property type="match status" value="1"/>
</dbReference>
<comment type="similarity">
    <text evidence="1">Belongs to the ATP-dependent AMP-binding enzyme family.</text>
</comment>
<dbReference type="SUPFAM" id="SSF56801">
    <property type="entry name" value="Acetyl-CoA synthetase-like"/>
    <property type="match status" value="1"/>
</dbReference>
<dbReference type="InterPro" id="IPR000873">
    <property type="entry name" value="AMP-dep_synth/lig_dom"/>
</dbReference>
<feature type="domain" description="AMP-dependent synthetase/ligase" evidence="2">
    <location>
        <begin position="117"/>
        <end position="296"/>
    </location>
</feature>
<dbReference type="Proteomes" id="UP000824755">
    <property type="component" value="Chromosome"/>
</dbReference>
<evidence type="ECO:0000259" key="2">
    <source>
        <dbReference type="Pfam" id="PF00501"/>
    </source>
</evidence>
<dbReference type="InterPro" id="IPR045851">
    <property type="entry name" value="AMP-bd_C_sf"/>
</dbReference>
<organism evidence="3 4">
    <name type="scientific">Lysobacter soyae</name>
    <dbReference type="NCBI Taxonomy" id="2764185"/>
    <lineage>
        <taxon>Bacteria</taxon>
        <taxon>Pseudomonadati</taxon>
        <taxon>Pseudomonadota</taxon>
        <taxon>Gammaproteobacteria</taxon>
        <taxon>Lysobacterales</taxon>
        <taxon>Lysobacteraceae</taxon>
        <taxon>Lysobacter</taxon>
    </lineage>
</organism>
<dbReference type="Gene3D" id="3.40.50.12780">
    <property type="entry name" value="N-terminal domain of ligase-like"/>
    <property type="match status" value="1"/>
</dbReference>
<dbReference type="EMBL" id="CP080544">
    <property type="protein sequence ID" value="QYR53231.1"/>
    <property type="molecule type" value="Genomic_DNA"/>
</dbReference>
<dbReference type="PANTHER" id="PTHR43201:SF8">
    <property type="entry name" value="ACYL-COA SYNTHETASE FAMILY MEMBER 3"/>
    <property type="match status" value="1"/>
</dbReference>
<evidence type="ECO:0000313" key="3">
    <source>
        <dbReference type="EMBL" id="QYR53231.1"/>
    </source>
</evidence>
<dbReference type="PANTHER" id="PTHR43201">
    <property type="entry name" value="ACYL-COA SYNTHETASE"/>
    <property type="match status" value="1"/>
</dbReference>
<evidence type="ECO:0000256" key="1">
    <source>
        <dbReference type="ARBA" id="ARBA00006432"/>
    </source>
</evidence>
<evidence type="ECO:0000313" key="4">
    <source>
        <dbReference type="Proteomes" id="UP000824755"/>
    </source>
</evidence>
<sequence>MTNASVPLFRGDPASALLLRADGSVVDRARFLRQVTALAAQLPEAPTVINVCESRHHFLVALCAAAMRGQISLMPPSRAPEVIADIAARYPGSIIIGDTGSVPGATLVMPKVLGEVESRAVPSIAADQTAVIVFTSGSTGAPSANPKSWGSMQQTTRDNATCLKNLVSGEETMPIVATVPPQHMYGMETSVLLPLFENFAVHEGRPFFPGDLAEVLAHCARSPLLVSTPVHLRALVNADVAFPKAAGILSATAPLAADLAAAAEATFGCEVQELFGSTETCVIAHRQTARTTDWTLYENVTLTPEEAGTWVTRDAYPARIRISDIVSLSSDGTQFALVGRHADLLEIAGKRASLADLNRLLLQVPGVQDGAMLQTHLTSGSGTQRMQAVVVGAVNDAQILDYLRDFVDPVFLPRRIHHVAALPRNETGKLSRAALLALTQV</sequence>
<reference evidence="3 4" key="1">
    <citation type="submission" date="2021-08" db="EMBL/GenBank/DDBJ databases">
        <title>Lysobacter sp. strain CJ11 Genome sequencing and assembly.</title>
        <authorList>
            <person name="Kim I."/>
        </authorList>
    </citation>
    <scope>NUCLEOTIDE SEQUENCE [LARGE SCALE GENOMIC DNA]</scope>
    <source>
        <strain evidence="3 4">CJ11</strain>
    </source>
</reference>
<keyword evidence="4" id="KW-1185">Reference proteome</keyword>
<dbReference type="Gene3D" id="3.30.300.30">
    <property type="match status" value="1"/>
</dbReference>
<accession>A0ABX8WQW8</accession>
<dbReference type="RefSeq" id="WP_220380048.1">
    <property type="nucleotide sequence ID" value="NZ_CP080544.1"/>
</dbReference>
<dbReference type="InterPro" id="IPR042099">
    <property type="entry name" value="ANL_N_sf"/>
</dbReference>
<name>A0ABX8WQW8_9GAMM</name>
<protein>
    <submittedName>
        <fullName evidence="3">AMP-binding protein</fullName>
    </submittedName>
</protein>
<gene>
    <name evidence="3" type="ORF">H8L67_01540</name>
</gene>